<gene>
    <name evidence="1" type="ORF">IAD24_00870</name>
</gene>
<reference evidence="1" key="2">
    <citation type="journal article" date="2021" name="PeerJ">
        <title>Extensive microbial diversity within the chicken gut microbiome revealed by metagenomics and culture.</title>
        <authorList>
            <person name="Gilroy R."/>
            <person name="Ravi A."/>
            <person name="Getino M."/>
            <person name="Pursley I."/>
            <person name="Horton D.L."/>
            <person name="Alikhan N.F."/>
            <person name="Baker D."/>
            <person name="Gharbi K."/>
            <person name="Hall N."/>
            <person name="Watson M."/>
            <person name="Adriaenssens E.M."/>
            <person name="Foster-Nyarko E."/>
            <person name="Jarju S."/>
            <person name="Secka A."/>
            <person name="Antonio M."/>
            <person name="Oren A."/>
            <person name="Chaudhuri R.R."/>
            <person name="La Ragione R."/>
            <person name="Hildebrand F."/>
            <person name="Pallen M.J."/>
        </authorList>
    </citation>
    <scope>NUCLEOTIDE SEQUENCE</scope>
    <source>
        <strain evidence="1">ChiGjej2B2-16831</strain>
    </source>
</reference>
<sequence length="58" mass="6558">MNWEPRESVVPRIDGAPVYLCRTDQPEAEELFIALALLPPGTDEGSRLRYGPLQYTLL</sequence>
<evidence type="ECO:0000313" key="2">
    <source>
        <dbReference type="Proteomes" id="UP000824128"/>
    </source>
</evidence>
<name>A0A9D1SSZ1_9FIRM</name>
<accession>A0A9D1SSZ1</accession>
<dbReference type="EMBL" id="DVNZ01000028">
    <property type="protein sequence ID" value="HIU93687.1"/>
    <property type="molecule type" value="Genomic_DNA"/>
</dbReference>
<proteinExistence type="predicted"/>
<dbReference type="AlphaFoldDB" id="A0A9D1SSZ1"/>
<organism evidence="1 2">
    <name type="scientific">Candidatus Aphodomorpha intestinavium</name>
    <dbReference type="NCBI Taxonomy" id="2840672"/>
    <lineage>
        <taxon>Bacteria</taxon>
        <taxon>Bacillati</taxon>
        <taxon>Bacillota</taxon>
        <taxon>Clostridia</taxon>
        <taxon>Eubacteriales</taxon>
        <taxon>Candidatus Aphodomorpha</taxon>
    </lineage>
</organism>
<protein>
    <submittedName>
        <fullName evidence="1">Uncharacterized protein</fullName>
    </submittedName>
</protein>
<evidence type="ECO:0000313" key="1">
    <source>
        <dbReference type="EMBL" id="HIU93687.1"/>
    </source>
</evidence>
<comment type="caution">
    <text evidence="1">The sequence shown here is derived from an EMBL/GenBank/DDBJ whole genome shotgun (WGS) entry which is preliminary data.</text>
</comment>
<reference evidence="1" key="1">
    <citation type="submission" date="2020-10" db="EMBL/GenBank/DDBJ databases">
        <authorList>
            <person name="Gilroy R."/>
        </authorList>
    </citation>
    <scope>NUCLEOTIDE SEQUENCE</scope>
    <source>
        <strain evidence="1">ChiGjej2B2-16831</strain>
    </source>
</reference>
<dbReference type="Proteomes" id="UP000824128">
    <property type="component" value="Unassembled WGS sequence"/>
</dbReference>